<gene>
    <name evidence="2" type="ORF">SAMN06265374_1629</name>
</gene>
<protein>
    <submittedName>
        <fullName evidence="2">Uncharacterized protein</fullName>
    </submittedName>
</protein>
<reference evidence="2 3" key="1">
    <citation type="submission" date="2017-05" db="EMBL/GenBank/DDBJ databases">
        <authorList>
            <person name="Varghese N."/>
            <person name="Submissions S."/>
        </authorList>
    </citation>
    <scope>NUCLEOTIDE SEQUENCE [LARGE SCALE GENOMIC DNA]</scope>
    <source>
        <strain evidence="2 3">DSM 15949</strain>
    </source>
</reference>
<dbReference type="EMBL" id="FXTT01000002">
    <property type="protein sequence ID" value="SMP15878.1"/>
    <property type="molecule type" value="Genomic_DNA"/>
</dbReference>
<sequence length="443" mass="48749">MDKEEGLLSIKANDIYDAARDARQSTQGWLCRLRVLEKNLCGALDIERTAPRQISVLKDMSKSTNIMKDAYGNLIKGTEAQMTGMEEASNNSYYLVAIHGVCSLGKLCEAILAILPGTEAASEFLSGTKTVLSASKDFIEGKRAQDGKDGVAATGKALEGSLKLLGEKTSALADLIGGTFDMKILSDPNKKDGIDYQQLAEKAASVVKTLKGLMKTLEEVINTLKHQTRGSNRLGAAAKLLDVLENLLECYKNAVAAYDSYQQMMKTAEDMGRTSAHLSRLKRDYLGQSYGSRKAFEQAIFLASAGNDDALKTVRIKFANQINSEAEAIKWAEELSDALASFRHDLTRAQGKVQTYGKEYGTLLEKLATSRNRLKTHRAKLEVLQQEIADFGAKRNNNYGLLSHMIHHLRIELPKIDETLHLADIRLAITVKMSETRARKKAA</sequence>
<feature type="coiled-coil region" evidence="1">
    <location>
        <begin position="367"/>
        <end position="394"/>
    </location>
</feature>
<keyword evidence="1" id="KW-0175">Coiled coil</keyword>
<organism evidence="2 3">
    <name type="scientific">Roseibium denhamense</name>
    <dbReference type="NCBI Taxonomy" id="76305"/>
    <lineage>
        <taxon>Bacteria</taxon>
        <taxon>Pseudomonadati</taxon>
        <taxon>Pseudomonadota</taxon>
        <taxon>Alphaproteobacteria</taxon>
        <taxon>Hyphomicrobiales</taxon>
        <taxon>Stappiaceae</taxon>
        <taxon>Roseibium</taxon>
    </lineage>
</organism>
<name>A0ABY1NQX3_9HYPH</name>
<evidence type="ECO:0000256" key="1">
    <source>
        <dbReference type="SAM" id="Coils"/>
    </source>
</evidence>
<evidence type="ECO:0000313" key="3">
    <source>
        <dbReference type="Proteomes" id="UP001157914"/>
    </source>
</evidence>
<dbReference type="Proteomes" id="UP001157914">
    <property type="component" value="Unassembled WGS sequence"/>
</dbReference>
<comment type="caution">
    <text evidence="2">The sequence shown here is derived from an EMBL/GenBank/DDBJ whole genome shotgun (WGS) entry which is preliminary data.</text>
</comment>
<accession>A0ABY1NQX3</accession>
<keyword evidence="3" id="KW-1185">Reference proteome</keyword>
<evidence type="ECO:0000313" key="2">
    <source>
        <dbReference type="EMBL" id="SMP15878.1"/>
    </source>
</evidence>
<proteinExistence type="predicted"/>